<dbReference type="InterPro" id="IPR036397">
    <property type="entry name" value="RNaseH_sf"/>
</dbReference>
<feature type="domain" description="RNase H type-1" evidence="5">
    <location>
        <begin position="1"/>
        <end position="136"/>
    </location>
</feature>
<organism evidence="6 7">
    <name type="scientific">Kineococcus rhizosphaerae</name>
    <dbReference type="NCBI Taxonomy" id="559628"/>
    <lineage>
        <taxon>Bacteria</taxon>
        <taxon>Bacillati</taxon>
        <taxon>Actinomycetota</taxon>
        <taxon>Actinomycetes</taxon>
        <taxon>Kineosporiales</taxon>
        <taxon>Kineosporiaceae</taxon>
        <taxon>Kineococcus</taxon>
    </lineage>
</organism>
<dbReference type="GO" id="GO:0004523">
    <property type="term" value="F:RNA-DNA hybrid ribonuclease activity"/>
    <property type="evidence" value="ECO:0007669"/>
    <property type="project" value="InterPro"/>
</dbReference>
<dbReference type="Proteomes" id="UP000238083">
    <property type="component" value="Unassembled WGS sequence"/>
</dbReference>
<dbReference type="PIRSF" id="PIRSF036922">
    <property type="entry name" value="RNaseH_PGAM"/>
    <property type="match status" value="1"/>
</dbReference>
<keyword evidence="7" id="KW-1185">Reference proteome</keyword>
<evidence type="ECO:0000259" key="5">
    <source>
        <dbReference type="PROSITE" id="PS50879"/>
    </source>
</evidence>
<comment type="caution">
    <text evidence="6">The sequence shown here is derived from an EMBL/GenBank/DDBJ whole genome shotgun (WGS) entry which is preliminary data.</text>
</comment>
<dbReference type="SUPFAM" id="SSF53254">
    <property type="entry name" value="Phosphoglycerate mutase-like"/>
    <property type="match status" value="1"/>
</dbReference>
<dbReference type="CDD" id="cd07067">
    <property type="entry name" value="HP_PGM_like"/>
    <property type="match status" value="1"/>
</dbReference>
<dbReference type="InterPro" id="IPR013078">
    <property type="entry name" value="His_Pase_superF_clade-1"/>
</dbReference>
<dbReference type="Gene3D" id="3.30.420.10">
    <property type="entry name" value="Ribonuclease H-like superfamily/Ribonuclease H"/>
    <property type="match status" value="1"/>
</dbReference>
<feature type="compositionally biased region" description="Basic and acidic residues" evidence="4">
    <location>
        <begin position="183"/>
        <end position="199"/>
    </location>
</feature>
<dbReference type="PANTHER" id="PTHR48100">
    <property type="entry name" value="BROAD-SPECIFICITY PHOSPHATASE YOR283W-RELATED"/>
    <property type="match status" value="1"/>
</dbReference>
<dbReference type="GO" id="GO:0016791">
    <property type="term" value="F:phosphatase activity"/>
    <property type="evidence" value="ECO:0007669"/>
    <property type="project" value="TreeGrafter"/>
</dbReference>
<dbReference type="CDD" id="cd09279">
    <property type="entry name" value="RNase_HI_like"/>
    <property type="match status" value="1"/>
</dbReference>
<name>A0A2T0QZB3_9ACTN</name>
<evidence type="ECO:0000256" key="2">
    <source>
        <dbReference type="PIRSR" id="PIRSR613078-1"/>
    </source>
</evidence>
<feature type="compositionally biased region" description="Polar residues" evidence="4">
    <location>
        <begin position="140"/>
        <end position="153"/>
    </location>
</feature>
<evidence type="ECO:0000256" key="3">
    <source>
        <dbReference type="PIRSR" id="PIRSR613078-2"/>
    </source>
</evidence>
<feature type="region of interest" description="Disordered" evidence="4">
    <location>
        <begin position="1"/>
        <end position="20"/>
    </location>
</feature>
<dbReference type="RefSeq" id="WP_106214180.1">
    <property type="nucleotide sequence ID" value="NZ_PVZF01000012.1"/>
</dbReference>
<dbReference type="GO" id="GO:0003676">
    <property type="term" value="F:nucleic acid binding"/>
    <property type="evidence" value="ECO:0007669"/>
    <property type="project" value="InterPro"/>
</dbReference>
<dbReference type="PROSITE" id="PS50879">
    <property type="entry name" value="RNASE_H_1"/>
    <property type="match status" value="1"/>
</dbReference>
<dbReference type="NCBIfam" id="NF005567">
    <property type="entry name" value="PRK07238.1"/>
    <property type="match status" value="1"/>
</dbReference>
<dbReference type="InterPro" id="IPR050275">
    <property type="entry name" value="PGM_Phosphatase"/>
</dbReference>
<dbReference type="InterPro" id="IPR012337">
    <property type="entry name" value="RNaseH-like_sf"/>
</dbReference>
<accession>A0A2T0QZB3</accession>
<evidence type="ECO:0000256" key="4">
    <source>
        <dbReference type="SAM" id="MobiDB-lite"/>
    </source>
</evidence>
<dbReference type="OrthoDB" id="5296884at2"/>
<dbReference type="AlphaFoldDB" id="A0A2T0QZB3"/>
<feature type="active site" description="Proton donor/acceptor; for phosphatase activity" evidence="1">
    <location>
        <position position="251"/>
    </location>
</feature>
<dbReference type="SMART" id="SM00855">
    <property type="entry name" value="PGAM"/>
    <property type="match status" value="1"/>
</dbReference>
<reference evidence="6 7" key="1">
    <citation type="submission" date="2018-03" db="EMBL/GenBank/DDBJ databases">
        <title>Genomic Encyclopedia of Archaeal and Bacterial Type Strains, Phase II (KMG-II): from individual species to whole genera.</title>
        <authorList>
            <person name="Goeker M."/>
        </authorList>
    </citation>
    <scope>NUCLEOTIDE SEQUENCE [LARGE SCALE GENOMIC DNA]</scope>
    <source>
        <strain evidence="6 7">DSM 19711</strain>
    </source>
</reference>
<feature type="region of interest" description="Disordered" evidence="4">
    <location>
        <begin position="134"/>
        <end position="165"/>
    </location>
</feature>
<evidence type="ECO:0000256" key="1">
    <source>
        <dbReference type="PIRSR" id="PIRSR036922-1"/>
    </source>
</evidence>
<dbReference type="Pfam" id="PF13456">
    <property type="entry name" value="RVT_3"/>
    <property type="match status" value="1"/>
</dbReference>
<dbReference type="SUPFAM" id="SSF53098">
    <property type="entry name" value="Ribonuclease H-like"/>
    <property type="match status" value="1"/>
</dbReference>
<feature type="compositionally biased region" description="Basic and acidic residues" evidence="4">
    <location>
        <begin position="1"/>
        <end position="11"/>
    </location>
</feature>
<feature type="active site" description="Proton donor/acceptor" evidence="2">
    <location>
        <position position="251"/>
    </location>
</feature>
<feature type="active site" description="Tele-phosphohistidine intermediate" evidence="1">
    <location>
        <position position="176"/>
    </location>
</feature>
<dbReference type="InterPro" id="IPR029033">
    <property type="entry name" value="His_PPase_superfam"/>
</dbReference>
<evidence type="ECO:0000313" key="7">
    <source>
        <dbReference type="Proteomes" id="UP000238083"/>
    </source>
</evidence>
<dbReference type="GO" id="GO:0005737">
    <property type="term" value="C:cytoplasm"/>
    <property type="evidence" value="ECO:0007669"/>
    <property type="project" value="TreeGrafter"/>
</dbReference>
<dbReference type="Gene3D" id="3.40.50.1240">
    <property type="entry name" value="Phosphoglycerate mutase-like"/>
    <property type="match status" value="1"/>
</dbReference>
<dbReference type="EMBL" id="PVZF01000012">
    <property type="protein sequence ID" value="PRY11859.1"/>
    <property type="molecule type" value="Genomic_DNA"/>
</dbReference>
<dbReference type="Pfam" id="PF00300">
    <property type="entry name" value="His_Phos_1"/>
    <property type="match status" value="1"/>
</dbReference>
<dbReference type="PANTHER" id="PTHR48100:SF62">
    <property type="entry name" value="GLUCOSYL-3-PHOSPHOGLYCERATE PHOSPHATASE"/>
    <property type="match status" value="1"/>
</dbReference>
<feature type="binding site" evidence="3">
    <location>
        <position position="227"/>
    </location>
    <ligand>
        <name>substrate</name>
    </ligand>
</feature>
<sequence>MSRVLRIEADGGSRGNPGPAGFGAVVKDAATGEVLAEVAESIGRATNNVAEYRGLIAGLKAARAVDPDARVEVRMDSKLVVEQMSGRWQVKHADMRVLAREARALAGDDVDFAWIPRAQNSHADRLANEAMDAAAAGRQWQRTTTPTAAPVSSGSGGPAVQADPDAPPTTIVLVRHGSTTLTEQRRVSGRHGADPELSERGLAEAAAAAACPDVVGADAVLSSTMRRSRQTAQAIADRLGLDVHVDPQWDETDFGDWDGLTAGEVVRRWPAEFAAWNESGSAAPPGGESLLAVERRVLAARDALLERWAGRRVVLVTHGDPLRVLLRSVLGVGPQLQRRIHVDPASRTLLRYRADGTSEVLAVNRV</sequence>
<gene>
    <name evidence="6" type="ORF">CLV37_112159</name>
</gene>
<feature type="region of interest" description="Disordered" evidence="4">
    <location>
        <begin position="179"/>
        <end position="199"/>
    </location>
</feature>
<dbReference type="InterPro" id="IPR002156">
    <property type="entry name" value="RNaseH_domain"/>
</dbReference>
<proteinExistence type="predicted"/>
<evidence type="ECO:0000313" key="6">
    <source>
        <dbReference type="EMBL" id="PRY11859.1"/>
    </source>
</evidence>
<dbReference type="InterPro" id="IPR014636">
    <property type="entry name" value="RNaseH/PGlycerate_mutase"/>
</dbReference>
<protein>
    <submittedName>
        <fullName evidence="6">Putative phosphoglycerate mutase</fullName>
    </submittedName>
</protein>